<dbReference type="RefSeq" id="WP_168432851.1">
    <property type="nucleotide sequence ID" value="NZ_CAAHFH010000001.1"/>
</dbReference>
<dbReference type="Proteomes" id="UP000346198">
    <property type="component" value="Unassembled WGS sequence"/>
</dbReference>
<evidence type="ECO:0000313" key="2">
    <source>
        <dbReference type="Proteomes" id="UP000346198"/>
    </source>
</evidence>
<evidence type="ECO:0000313" key="1">
    <source>
        <dbReference type="EMBL" id="VGO17983.1"/>
    </source>
</evidence>
<dbReference type="AlphaFoldDB" id="A0A6C2UDR3"/>
<organism evidence="1 2">
    <name type="scientific">Pontiella sulfatireligans</name>
    <dbReference type="NCBI Taxonomy" id="2750658"/>
    <lineage>
        <taxon>Bacteria</taxon>
        <taxon>Pseudomonadati</taxon>
        <taxon>Kiritimatiellota</taxon>
        <taxon>Kiritimatiellia</taxon>
        <taxon>Kiritimatiellales</taxon>
        <taxon>Pontiellaceae</taxon>
        <taxon>Pontiella</taxon>
    </lineage>
</organism>
<accession>A0A6C2UDR3</accession>
<protein>
    <submittedName>
        <fullName evidence="1">Uncharacterized protein</fullName>
    </submittedName>
</protein>
<reference evidence="1 2" key="1">
    <citation type="submission" date="2019-04" db="EMBL/GenBank/DDBJ databases">
        <authorList>
            <person name="Van Vliet M D."/>
        </authorList>
    </citation>
    <scope>NUCLEOTIDE SEQUENCE [LARGE SCALE GENOMIC DNA]</scope>
    <source>
        <strain evidence="1 2">F21</strain>
    </source>
</reference>
<proteinExistence type="predicted"/>
<dbReference type="EMBL" id="CAAHFH010000001">
    <property type="protein sequence ID" value="VGO17983.1"/>
    <property type="molecule type" value="Genomic_DNA"/>
</dbReference>
<gene>
    <name evidence="1" type="ORF">SCARR_00033</name>
</gene>
<name>A0A6C2UDR3_9BACT</name>
<keyword evidence="2" id="KW-1185">Reference proteome</keyword>
<sequence length="137" mass="15422">MAWRTVKRVLNRLDAVARGYCECKGVFWITDQAGNPLSNVLISYRVGDSDWVSCGNSQSGAECRENYIQSSSIFYQMGEAVFWRFSMPGYADKIITRYTADMDFNKDLDTIVLRKKGGEAPIAAYPIEREVGDAVEV</sequence>